<dbReference type="EMBL" id="JWTA01000018">
    <property type="protein sequence ID" value="KIC61549.1"/>
    <property type="molecule type" value="Genomic_DNA"/>
</dbReference>
<dbReference type="NCBIfam" id="TIGR01200">
    <property type="entry name" value="GLPGLI"/>
    <property type="match status" value="1"/>
</dbReference>
<proteinExistence type="predicted"/>
<name>A0A0B4CJV3_9FLAO</name>
<reference evidence="2 3" key="1">
    <citation type="submission" date="2014-12" db="EMBL/GenBank/DDBJ databases">
        <title>Genome sequencing of Chryseobacterium taiwanense TPW19.</title>
        <authorList>
            <person name="Tan P.W."/>
            <person name="Chan K.-G."/>
        </authorList>
    </citation>
    <scope>NUCLEOTIDE SEQUENCE [LARGE SCALE GENOMIC DNA]</scope>
    <source>
        <strain evidence="2 3">TPW19</strain>
    </source>
</reference>
<dbReference type="AlphaFoldDB" id="A0A0B4CJV3"/>
<accession>A0A0B4CJV3</accession>
<dbReference type="OrthoDB" id="1440774at2"/>
<dbReference type="RefSeq" id="WP_039372489.1">
    <property type="nucleotide sequence ID" value="NZ_JWTA01000018.1"/>
</dbReference>
<keyword evidence="3" id="KW-1185">Reference proteome</keyword>
<organism evidence="2 3">
    <name type="scientific">Chryseobacterium taiwanense</name>
    <dbReference type="NCBI Taxonomy" id="363331"/>
    <lineage>
        <taxon>Bacteria</taxon>
        <taxon>Pseudomonadati</taxon>
        <taxon>Bacteroidota</taxon>
        <taxon>Flavobacteriia</taxon>
        <taxon>Flavobacteriales</taxon>
        <taxon>Weeksellaceae</taxon>
        <taxon>Chryseobacterium group</taxon>
        <taxon>Chryseobacterium</taxon>
    </lineage>
</organism>
<gene>
    <name evidence="2" type="ORF">RM51_17210</name>
</gene>
<evidence type="ECO:0008006" key="4">
    <source>
        <dbReference type="Google" id="ProtNLM"/>
    </source>
</evidence>
<feature type="region of interest" description="Disordered" evidence="1">
    <location>
        <begin position="281"/>
        <end position="301"/>
    </location>
</feature>
<protein>
    <recommendedName>
        <fullName evidence="4">GLPGLI family protein</fullName>
    </recommendedName>
</protein>
<dbReference type="InterPro" id="IPR005901">
    <property type="entry name" value="GLPGLI"/>
</dbReference>
<evidence type="ECO:0000313" key="3">
    <source>
        <dbReference type="Proteomes" id="UP000031167"/>
    </source>
</evidence>
<comment type="caution">
    <text evidence="2">The sequence shown here is derived from an EMBL/GenBank/DDBJ whole genome shotgun (WGS) entry which is preliminary data.</text>
</comment>
<sequence length="301" mass="34676">MKKLLAFSFILVGLIANAQINRFFYEYKFIPDSNDKTDIKTEMMYLDINKTGSSYYSRDKYVADSTQRADLEKQIKAFSGNISVNKREKPGQVSYRVTKSYPDFKTYLFRSISSDSYKIKEDKKPEWKIQSDKQKIGEYMAQKATTSFGGREWIAWFASDLPFQDGPYTFYGLPGLIVKIEDVTGSHVMTLVGNKVLQGDKTEEKELSLPENIKLFGMGGKEIEVTKDQFKKAWKAYVNDPTKNMREMMMNNNANTKMVFKTKTADGKEISDPNQVFREMEKRTKESLAKNNNPIEPDLVN</sequence>
<evidence type="ECO:0000256" key="1">
    <source>
        <dbReference type="SAM" id="MobiDB-lite"/>
    </source>
</evidence>
<evidence type="ECO:0000313" key="2">
    <source>
        <dbReference type="EMBL" id="KIC61549.1"/>
    </source>
</evidence>
<dbReference type="Proteomes" id="UP000031167">
    <property type="component" value="Unassembled WGS sequence"/>
</dbReference>
<dbReference type="STRING" id="363331.RM51_17210"/>
<dbReference type="Pfam" id="PF09697">
    <property type="entry name" value="Porph_ging"/>
    <property type="match status" value="1"/>
</dbReference>